<comment type="caution">
    <text evidence="1">The sequence shown here is derived from an EMBL/GenBank/DDBJ whole genome shotgun (WGS) entry which is preliminary data.</text>
</comment>
<sequence length="142" mass="16523">MALYKSEIVYLYTTSLYGTKPKNICIIEKEGEPYLPTTTYLKFYSKNKVGVFILSKQESLNLQRSFFNPQKAEMGYYYVKANKNKIKIKFSTIGAYCTMQVNHRKGTIYNDSINIFGGNNIGEIYVKRNVPKELLEGWEPDW</sequence>
<dbReference type="Proteomes" id="UP000641139">
    <property type="component" value="Unassembled WGS sequence"/>
</dbReference>
<dbReference type="RefSeq" id="WP_198467404.1">
    <property type="nucleotide sequence ID" value="NZ_JAEFDC010000013.1"/>
</dbReference>
<evidence type="ECO:0000313" key="1">
    <source>
        <dbReference type="EMBL" id="MBI1647819.1"/>
    </source>
</evidence>
<accession>A0ABS0SRK9</accession>
<protein>
    <recommendedName>
        <fullName evidence="3">Pyridoxamine 5'-phosphate oxidase putative domain-containing protein</fullName>
    </recommendedName>
</protein>
<proteinExistence type="predicted"/>
<name>A0ABS0SRK9_9FLAO</name>
<reference evidence="1 2" key="1">
    <citation type="journal article" date="2021" name="Int. J. Syst. Evol. Microbiol.">
        <title>Capnocytophaga periodontitidis sp. nov., isolated from subgingival plaque of periodontitis patient.</title>
        <authorList>
            <person name="Zhang Y."/>
            <person name="Qiao D."/>
            <person name="Shi W."/>
            <person name="Wu D."/>
            <person name="Cai M."/>
        </authorList>
    </citation>
    <scope>NUCLEOTIDE SEQUENCE [LARGE SCALE GENOMIC DNA]</scope>
    <source>
        <strain evidence="1 2">051621</strain>
    </source>
</reference>
<evidence type="ECO:0000313" key="2">
    <source>
        <dbReference type="Proteomes" id="UP000641139"/>
    </source>
</evidence>
<evidence type="ECO:0008006" key="3">
    <source>
        <dbReference type="Google" id="ProtNLM"/>
    </source>
</evidence>
<organism evidence="1 2">
    <name type="scientific">Capnocytophaga periodontitidis</name>
    <dbReference type="NCBI Taxonomy" id="2795027"/>
    <lineage>
        <taxon>Bacteria</taxon>
        <taxon>Pseudomonadati</taxon>
        <taxon>Bacteroidota</taxon>
        <taxon>Flavobacteriia</taxon>
        <taxon>Flavobacteriales</taxon>
        <taxon>Flavobacteriaceae</taxon>
        <taxon>Capnocytophaga</taxon>
    </lineage>
</organism>
<gene>
    <name evidence="1" type="ORF">I7X30_12245</name>
</gene>
<keyword evidence="2" id="KW-1185">Reference proteome</keyword>
<dbReference type="EMBL" id="JAEFDC010000013">
    <property type="protein sequence ID" value="MBI1647819.1"/>
    <property type="molecule type" value="Genomic_DNA"/>
</dbReference>